<feature type="domain" description="Hemerythrin-like" evidence="2">
    <location>
        <begin position="313"/>
        <end position="447"/>
    </location>
</feature>
<organism evidence="3 4">
    <name type="scientific">Halioglobus maricola</name>
    <dbReference type="NCBI Taxonomy" id="2601894"/>
    <lineage>
        <taxon>Bacteria</taxon>
        <taxon>Pseudomonadati</taxon>
        <taxon>Pseudomonadota</taxon>
        <taxon>Gammaproteobacteria</taxon>
        <taxon>Cellvibrionales</taxon>
        <taxon>Halieaceae</taxon>
        <taxon>Halioglobus</taxon>
    </lineage>
</organism>
<dbReference type="Pfam" id="PF00561">
    <property type="entry name" value="Abhydrolase_1"/>
    <property type="match status" value="1"/>
</dbReference>
<dbReference type="Gene3D" id="1.20.120.520">
    <property type="entry name" value="nmb1532 protein domain like"/>
    <property type="match status" value="1"/>
</dbReference>
<dbReference type="Pfam" id="PF01814">
    <property type="entry name" value="Hemerythrin"/>
    <property type="match status" value="1"/>
</dbReference>
<proteinExistence type="predicted"/>
<dbReference type="KEGG" id="halc:EY643_07285"/>
<dbReference type="InterPro" id="IPR012312">
    <property type="entry name" value="Hemerythrin-like"/>
</dbReference>
<evidence type="ECO:0000259" key="1">
    <source>
        <dbReference type="Pfam" id="PF00561"/>
    </source>
</evidence>
<dbReference type="GO" id="GO:0016787">
    <property type="term" value="F:hydrolase activity"/>
    <property type="evidence" value="ECO:0007669"/>
    <property type="project" value="UniProtKB-KW"/>
</dbReference>
<dbReference type="PANTHER" id="PTHR39966:SF1">
    <property type="entry name" value="HEMERYTHRIN-LIKE DOMAIN-CONTAINING PROTEIN"/>
    <property type="match status" value="1"/>
</dbReference>
<keyword evidence="3" id="KW-0378">Hydrolase</keyword>
<evidence type="ECO:0000313" key="4">
    <source>
        <dbReference type="Proteomes" id="UP000326287"/>
    </source>
</evidence>
<dbReference type="InterPro" id="IPR000073">
    <property type="entry name" value="AB_hydrolase_1"/>
</dbReference>
<protein>
    <submittedName>
        <fullName evidence="3">Alpha/beta fold hydrolase</fullName>
    </submittedName>
</protein>
<dbReference type="RefSeq" id="WP_152661579.1">
    <property type="nucleotide sequence ID" value="NZ_CP036422.1"/>
</dbReference>
<dbReference type="EMBL" id="CP036422">
    <property type="protein sequence ID" value="QFU75472.1"/>
    <property type="molecule type" value="Genomic_DNA"/>
</dbReference>
<gene>
    <name evidence="3" type="ORF">EY643_07285</name>
</gene>
<reference evidence="3 4" key="1">
    <citation type="submission" date="2019-02" db="EMBL/GenBank/DDBJ databases">
        <authorList>
            <person name="Li S.-H."/>
        </authorList>
    </citation>
    <scope>NUCLEOTIDE SEQUENCE [LARGE SCALE GENOMIC DNA]</scope>
    <source>
        <strain evidence="3 4">IMCC14385</strain>
    </source>
</reference>
<evidence type="ECO:0000313" key="3">
    <source>
        <dbReference type="EMBL" id="QFU75472.1"/>
    </source>
</evidence>
<dbReference type="SUPFAM" id="SSF53474">
    <property type="entry name" value="alpha/beta-Hydrolases"/>
    <property type="match status" value="1"/>
</dbReference>
<sequence length="535" mass="61123">MAVIKDLLRLQTDIAVTAGEIALSRLTRKRLLRKIPRGEGQLVMLLPGYMAGDDSMNWLRDVLRDAGFDAHCWGLGQNRGFQGESGEAHVEEMTARIIEKVRKISGASGAKVALVGQSLGGLYSRETAMRYPDEIDRVITLGSPTIHPYISDDQNSFVTRIASRKAEAGFRFSITGKQGFLHWGARQPELPMVAIWSPIDAVVFSQSARIPDYIVQLSQAPAIRENLRLVCSHSGMAFNEAVVTAVADRLAEPVDQWQAFDAVKYFPRWSIELVEQAFGNRLFHEFIYADWRQEVVRPRPEIRDIEDDQPLLLKRLRRDHNDFYQLYAMIEESLADGSFDEESDYLLLADVARFMTDYLDRCHHPLEEFVFQEVLKFHPESAHSLEALEREHSKIAKHGALLLQQVENACDPGIKGRPDRLLVRWRKFCETLRSHVELEETVLFPQAMTHIPARAWTIVQRDWNLREDSAESPLSDVGVGEEFRHLFEYLSYVANRDRRPEGFGDNRVLGRYLDSVVFLSEKLDGALERRQSSSN</sequence>
<keyword evidence="4" id="KW-1185">Reference proteome</keyword>
<dbReference type="Proteomes" id="UP000326287">
    <property type="component" value="Chromosome"/>
</dbReference>
<dbReference type="OrthoDB" id="7389193at2"/>
<feature type="domain" description="AB hydrolase-1" evidence="1">
    <location>
        <begin position="43"/>
        <end position="146"/>
    </location>
</feature>
<name>A0A5P9NI50_9GAMM</name>
<evidence type="ECO:0000259" key="2">
    <source>
        <dbReference type="Pfam" id="PF01814"/>
    </source>
</evidence>
<dbReference type="PANTHER" id="PTHR39966">
    <property type="entry name" value="BLL2471 PROTEIN-RELATED"/>
    <property type="match status" value="1"/>
</dbReference>
<dbReference type="InterPro" id="IPR029058">
    <property type="entry name" value="AB_hydrolase_fold"/>
</dbReference>
<dbReference type="Gene3D" id="3.40.50.1820">
    <property type="entry name" value="alpha/beta hydrolase"/>
    <property type="match status" value="1"/>
</dbReference>
<dbReference type="GO" id="GO:0005886">
    <property type="term" value="C:plasma membrane"/>
    <property type="evidence" value="ECO:0007669"/>
    <property type="project" value="TreeGrafter"/>
</dbReference>
<dbReference type="AlphaFoldDB" id="A0A5P9NI50"/>
<accession>A0A5P9NI50</accession>